<reference evidence="8" key="2">
    <citation type="journal article" date="2023" name="Front. Microbiol.">
        <title>Ralstonia chuxiongensis sp. nov., Ralstonia mojiangensis sp. nov., and Ralstonia soli sp. nov., isolated from tobacco fields, are three novel species in the family Burkholderiaceae.</title>
        <authorList>
            <person name="Lu C.H."/>
            <person name="Zhang Y.Y."/>
            <person name="Jiang N."/>
            <person name="Chen W."/>
            <person name="Shao X."/>
            <person name="Zhao Z.M."/>
            <person name="Lu W.L."/>
            <person name="Hu X."/>
            <person name="Xi Y.X."/>
            <person name="Zou S.Y."/>
            <person name="Wei Q.J."/>
            <person name="Lin Z.L."/>
            <person name="Gong L."/>
            <person name="Gai X.T."/>
            <person name="Zhang L.Q."/>
            <person name="Li J.Y."/>
            <person name="Jin Y."/>
            <person name="Xia Z.Y."/>
        </authorList>
    </citation>
    <scope>NUCLEOTIDE SEQUENCE</scope>
    <source>
        <strain evidence="8">21MJYT02-11</strain>
    </source>
</reference>
<evidence type="ECO:0000259" key="7">
    <source>
        <dbReference type="Pfam" id="PF02743"/>
    </source>
</evidence>
<dbReference type="Gene3D" id="3.30.450.20">
    <property type="entry name" value="PAS domain"/>
    <property type="match status" value="2"/>
</dbReference>
<comment type="subcellular location">
    <subcellularLocation>
        <location evidence="1">Cell membrane</location>
        <topology evidence="1">Multi-pass membrane protein</topology>
    </subcellularLocation>
</comment>
<dbReference type="EMBL" id="JAMXHT010000022">
    <property type="protein sequence ID" value="MCO5401753.1"/>
    <property type="molecule type" value="Genomic_DNA"/>
</dbReference>
<sequence length="307" mass="32236">MLTSIRTRILLTCVAIVVGALTFAGGLNYLVTRSYDDESIRQNLQSVARGHIQGIDDWIASKMQMMVALQEVALSEDPVPVLKTVSDAGGFTKVYVGYPDKTYKFSNPAGLPSTYDPTARPWYKQAIEAGKPVVTSPSVSASTGQLVVTFAVPILRDGSIKGVIGGDMTMSNVIANVKAIHPTPASFGFLVNAAGKIVAHANDKLTLKPATDLSASLNEATLASLAQAEKPVEVSVDGASKLLYRQGVAGTDWGLVVALDKSDAIAGMRSLVMTSIGALVGVAIVAALIVGAMTARAFRRLSMIRDA</sequence>
<dbReference type="CDD" id="cd12912">
    <property type="entry name" value="PDC2_MCP_like"/>
    <property type="match status" value="1"/>
</dbReference>
<feature type="non-terminal residue" evidence="8">
    <location>
        <position position="307"/>
    </location>
</feature>
<evidence type="ECO:0000256" key="6">
    <source>
        <dbReference type="SAM" id="Phobius"/>
    </source>
</evidence>
<dbReference type="RefSeq" id="WP_252685354.1">
    <property type="nucleotide sequence ID" value="NZ_JAMXHT010000022.1"/>
</dbReference>
<proteinExistence type="predicted"/>
<dbReference type="InterPro" id="IPR033479">
    <property type="entry name" value="dCache_1"/>
</dbReference>
<keyword evidence="4 6" id="KW-1133">Transmembrane helix</keyword>
<evidence type="ECO:0000256" key="1">
    <source>
        <dbReference type="ARBA" id="ARBA00004651"/>
    </source>
</evidence>
<evidence type="ECO:0000256" key="4">
    <source>
        <dbReference type="ARBA" id="ARBA00022989"/>
    </source>
</evidence>
<reference evidence="8" key="1">
    <citation type="submission" date="2022-06" db="EMBL/GenBank/DDBJ databases">
        <authorList>
            <person name="Lu C.-H."/>
        </authorList>
    </citation>
    <scope>NUCLEOTIDE SEQUENCE</scope>
    <source>
        <strain evidence="8">21MJYT02-11</strain>
    </source>
</reference>
<organism evidence="8 9">
    <name type="scientific">Ralstonia soli</name>
    <dbReference type="NCBI Taxonomy" id="2953896"/>
    <lineage>
        <taxon>Bacteria</taxon>
        <taxon>Pseudomonadati</taxon>
        <taxon>Pseudomonadota</taxon>
        <taxon>Betaproteobacteria</taxon>
        <taxon>Burkholderiales</taxon>
        <taxon>Burkholderiaceae</taxon>
        <taxon>Ralstonia</taxon>
    </lineage>
</organism>
<evidence type="ECO:0000256" key="2">
    <source>
        <dbReference type="ARBA" id="ARBA00022475"/>
    </source>
</evidence>
<keyword evidence="9" id="KW-1185">Reference proteome</keyword>
<feature type="domain" description="Cache" evidence="7">
    <location>
        <begin position="38"/>
        <end position="257"/>
    </location>
</feature>
<feature type="transmembrane region" description="Helical" evidence="6">
    <location>
        <begin position="271"/>
        <end position="295"/>
    </location>
</feature>
<dbReference type="SUPFAM" id="SSF103190">
    <property type="entry name" value="Sensory domain-like"/>
    <property type="match status" value="1"/>
</dbReference>
<accession>A0ABT1ATD7</accession>
<evidence type="ECO:0000313" key="9">
    <source>
        <dbReference type="Proteomes" id="UP001162811"/>
    </source>
</evidence>
<gene>
    <name evidence="8" type="ORF">NG900_26455</name>
</gene>
<dbReference type="InterPro" id="IPR029151">
    <property type="entry name" value="Sensor-like_sf"/>
</dbReference>
<keyword evidence="3 6" id="KW-0812">Transmembrane</keyword>
<comment type="caution">
    <text evidence="8">The sequence shown here is derived from an EMBL/GenBank/DDBJ whole genome shotgun (WGS) entry which is preliminary data.</text>
</comment>
<name>A0ABT1ATD7_9RALS</name>
<keyword evidence="2" id="KW-1003">Cell membrane</keyword>
<evidence type="ECO:0000256" key="3">
    <source>
        <dbReference type="ARBA" id="ARBA00022692"/>
    </source>
</evidence>
<dbReference type="Proteomes" id="UP001162811">
    <property type="component" value="Unassembled WGS sequence"/>
</dbReference>
<dbReference type="Pfam" id="PF02743">
    <property type="entry name" value="dCache_1"/>
    <property type="match status" value="1"/>
</dbReference>
<dbReference type="CDD" id="cd12913">
    <property type="entry name" value="PDC1_MCP_like"/>
    <property type="match status" value="1"/>
</dbReference>
<evidence type="ECO:0000313" key="8">
    <source>
        <dbReference type="EMBL" id="MCO5401753.1"/>
    </source>
</evidence>
<keyword evidence="5 6" id="KW-0472">Membrane</keyword>
<protein>
    <submittedName>
        <fullName evidence="8">Cache domain-containing protein</fullName>
    </submittedName>
</protein>
<evidence type="ECO:0000256" key="5">
    <source>
        <dbReference type="ARBA" id="ARBA00023136"/>
    </source>
</evidence>